<keyword evidence="1" id="KW-0472">Membrane</keyword>
<gene>
    <name evidence="2" type="ORF">PIB30_081464</name>
</gene>
<evidence type="ECO:0000256" key="1">
    <source>
        <dbReference type="SAM" id="Phobius"/>
    </source>
</evidence>
<evidence type="ECO:0000313" key="3">
    <source>
        <dbReference type="Proteomes" id="UP001341840"/>
    </source>
</evidence>
<proteinExistence type="predicted"/>
<sequence length="177" mass="20006">MTALLHKRWVRCDLAFLTASLVLVQVVSTLFPVFCPNSSVLFFSAPLTMMVCWWLVPLLLVHVASGLLDRDLIALCISSLNSFSGTNALETRCKMEKNPKPTTITRPSDKINSAKKNRGNEFKKNTENMNHPPQYEEHRCPVEERHHQRTLNPATGQSVWWRECVSLSNNGEGKVSV</sequence>
<protein>
    <submittedName>
        <fullName evidence="2">Uncharacterized protein</fullName>
    </submittedName>
</protein>
<name>A0ABU6SRV8_9FABA</name>
<feature type="transmembrane region" description="Helical" evidence="1">
    <location>
        <begin position="40"/>
        <end position="61"/>
    </location>
</feature>
<accession>A0ABU6SRV8</accession>
<keyword evidence="3" id="KW-1185">Reference proteome</keyword>
<dbReference type="Proteomes" id="UP001341840">
    <property type="component" value="Unassembled WGS sequence"/>
</dbReference>
<organism evidence="2 3">
    <name type="scientific">Stylosanthes scabra</name>
    <dbReference type="NCBI Taxonomy" id="79078"/>
    <lineage>
        <taxon>Eukaryota</taxon>
        <taxon>Viridiplantae</taxon>
        <taxon>Streptophyta</taxon>
        <taxon>Embryophyta</taxon>
        <taxon>Tracheophyta</taxon>
        <taxon>Spermatophyta</taxon>
        <taxon>Magnoliopsida</taxon>
        <taxon>eudicotyledons</taxon>
        <taxon>Gunneridae</taxon>
        <taxon>Pentapetalae</taxon>
        <taxon>rosids</taxon>
        <taxon>fabids</taxon>
        <taxon>Fabales</taxon>
        <taxon>Fabaceae</taxon>
        <taxon>Papilionoideae</taxon>
        <taxon>50 kb inversion clade</taxon>
        <taxon>dalbergioids sensu lato</taxon>
        <taxon>Dalbergieae</taxon>
        <taxon>Pterocarpus clade</taxon>
        <taxon>Stylosanthes</taxon>
    </lineage>
</organism>
<dbReference type="EMBL" id="JASCZI010061635">
    <property type="protein sequence ID" value="MED6139176.1"/>
    <property type="molecule type" value="Genomic_DNA"/>
</dbReference>
<comment type="caution">
    <text evidence="2">The sequence shown here is derived from an EMBL/GenBank/DDBJ whole genome shotgun (WGS) entry which is preliminary data.</text>
</comment>
<reference evidence="2 3" key="1">
    <citation type="journal article" date="2023" name="Plants (Basel)">
        <title>Bridging the Gap: Combining Genomics and Transcriptomics Approaches to Understand Stylosanthes scabra, an Orphan Legume from the Brazilian Caatinga.</title>
        <authorList>
            <person name="Ferreira-Neto J.R.C."/>
            <person name="da Silva M.D."/>
            <person name="Binneck E."/>
            <person name="de Melo N.F."/>
            <person name="da Silva R.H."/>
            <person name="de Melo A.L.T.M."/>
            <person name="Pandolfi V."/>
            <person name="Bustamante F.O."/>
            <person name="Brasileiro-Vidal A.C."/>
            <person name="Benko-Iseppon A.M."/>
        </authorList>
    </citation>
    <scope>NUCLEOTIDE SEQUENCE [LARGE SCALE GENOMIC DNA]</scope>
    <source>
        <tissue evidence="2">Leaves</tissue>
    </source>
</reference>
<keyword evidence="1" id="KW-1133">Transmembrane helix</keyword>
<evidence type="ECO:0000313" key="2">
    <source>
        <dbReference type="EMBL" id="MED6139176.1"/>
    </source>
</evidence>
<keyword evidence="1" id="KW-0812">Transmembrane</keyword>
<feature type="transmembrane region" description="Helical" evidence="1">
    <location>
        <begin position="12"/>
        <end position="34"/>
    </location>
</feature>